<dbReference type="AlphaFoldDB" id="A0A1Q5TIT3"/>
<reference evidence="3 4" key="1">
    <citation type="submission" date="2016-10" db="EMBL/GenBank/DDBJ databases">
        <title>Genome sequence of the ascomycete fungus Penicillium subrubescens.</title>
        <authorList>
            <person name="De Vries R.P."/>
            <person name="Peng M."/>
            <person name="Dilokpimol A."/>
            <person name="Hilden K."/>
            <person name="Makela M.R."/>
            <person name="Grigoriev I."/>
            <person name="Riley R."/>
            <person name="Granchi Z."/>
        </authorList>
    </citation>
    <scope>NUCLEOTIDE SEQUENCE [LARGE SCALE GENOMIC DNA]</scope>
    <source>
        <strain evidence="3 4">CBS 132785</strain>
    </source>
</reference>
<comment type="caution">
    <text evidence="3">The sequence shown here is derived from an EMBL/GenBank/DDBJ whole genome shotgun (WGS) entry which is preliminary data.</text>
</comment>
<evidence type="ECO:0000256" key="1">
    <source>
        <dbReference type="SAM" id="MobiDB-lite"/>
    </source>
</evidence>
<accession>A0A1Q5TIT3</accession>
<sequence length="350" mass="38492">MKTSISSDVWEKKKAVIAKLYMEEEWPLKQVIKQIRSDDFNPSETQLRSRLKKWRVTKPSRQTRKKPQGSEDPESEKDSRGSTSPRNSRTSPVTRNPSSSSSTTRSDWAAQSIYTPAEIPQPGKWNTHIAQQLTPSPSGDHTLVCDRHPASYSFSEASSTTTSFEQPAQTSPVTEGLMLNTTSAVTPTYAAYPLSPGSCMPSPDSTTTPAVAQWPPRSVSVDMSFNPALHSAQWYGMSFEPFSPPPSGVPQSAPLAPPPHPAGYVVSPGPGVFSTEFAPYEMPDYHGYDAKQWKRTMSLQYDYAGHHGRPEHERKHINYHGIAPHGMVPIPASQAGPHAVMCAPMVPYMG</sequence>
<proteinExistence type="predicted"/>
<keyword evidence="4" id="KW-1185">Reference proteome</keyword>
<organism evidence="3 4">
    <name type="scientific">Penicillium subrubescens</name>
    <dbReference type="NCBI Taxonomy" id="1316194"/>
    <lineage>
        <taxon>Eukaryota</taxon>
        <taxon>Fungi</taxon>
        <taxon>Dikarya</taxon>
        <taxon>Ascomycota</taxon>
        <taxon>Pezizomycotina</taxon>
        <taxon>Eurotiomycetes</taxon>
        <taxon>Eurotiomycetidae</taxon>
        <taxon>Eurotiales</taxon>
        <taxon>Aspergillaceae</taxon>
        <taxon>Penicillium</taxon>
    </lineage>
</organism>
<dbReference type="Pfam" id="PF14420">
    <property type="entry name" value="Clr5"/>
    <property type="match status" value="1"/>
</dbReference>
<protein>
    <recommendedName>
        <fullName evidence="2">Clr5 domain-containing protein</fullName>
    </recommendedName>
</protein>
<evidence type="ECO:0000259" key="2">
    <source>
        <dbReference type="Pfam" id="PF14420"/>
    </source>
</evidence>
<dbReference type="EMBL" id="MNBE01000650">
    <property type="protein sequence ID" value="OKP00131.1"/>
    <property type="molecule type" value="Genomic_DNA"/>
</dbReference>
<dbReference type="Proteomes" id="UP000186955">
    <property type="component" value="Unassembled WGS sequence"/>
</dbReference>
<feature type="domain" description="Clr5" evidence="2">
    <location>
        <begin position="7"/>
        <end position="58"/>
    </location>
</feature>
<feature type="compositionally biased region" description="Basic residues" evidence="1">
    <location>
        <begin position="49"/>
        <end position="67"/>
    </location>
</feature>
<feature type="region of interest" description="Disordered" evidence="1">
    <location>
        <begin position="37"/>
        <end position="108"/>
    </location>
</feature>
<dbReference type="InterPro" id="IPR025676">
    <property type="entry name" value="Clr5_dom"/>
</dbReference>
<gene>
    <name evidence="3" type="ORF">PENSUB_7997</name>
</gene>
<feature type="compositionally biased region" description="Low complexity" evidence="1">
    <location>
        <begin position="88"/>
        <end position="106"/>
    </location>
</feature>
<evidence type="ECO:0000313" key="3">
    <source>
        <dbReference type="EMBL" id="OKP00131.1"/>
    </source>
</evidence>
<dbReference type="OrthoDB" id="5308957at2759"/>
<name>A0A1Q5TIT3_9EURO</name>
<evidence type="ECO:0000313" key="4">
    <source>
        <dbReference type="Proteomes" id="UP000186955"/>
    </source>
</evidence>